<evidence type="ECO:0000256" key="1">
    <source>
        <dbReference type="SAM" id="MobiDB-lite"/>
    </source>
</evidence>
<dbReference type="AlphaFoldDB" id="A0AA39NA08"/>
<dbReference type="EMBL" id="JAUEPS010000010">
    <property type="protein sequence ID" value="KAK0461763.1"/>
    <property type="molecule type" value="Genomic_DNA"/>
</dbReference>
<dbReference type="Proteomes" id="UP001175211">
    <property type="component" value="Unassembled WGS sequence"/>
</dbReference>
<feature type="compositionally biased region" description="Pro residues" evidence="1">
    <location>
        <begin position="659"/>
        <end position="672"/>
    </location>
</feature>
<comment type="caution">
    <text evidence="2">The sequence shown here is derived from an EMBL/GenBank/DDBJ whole genome shotgun (WGS) entry which is preliminary data.</text>
</comment>
<name>A0AA39NA08_ARMTA</name>
<evidence type="ECO:0000313" key="3">
    <source>
        <dbReference type="Proteomes" id="UP001175211"/>
    </source>
</evidence>
<feature type="region of interest" description="Disordered" evidence="1">
    <location>
        <begin position="361"/>
        <end position="572"/>
    </location>
</feature>
<sequence length="927" mass="100222">MAGAANNPDGPSPSYLSAHSADVILSDIRPIKLKVEALHSINVLLDEFLYKIINTAQSLVTDKLRAGLLSVLPTPLGKEALLEAEVELRAYKDRTKSAKAVEDDKDTFNLAWTFELLRLKCQAYSTLNESDEDPASESLLEERMSDSHLHAPSPTLVAPAALYLTAILEAMCEHILSNVGRVASRDSSRASATVQDVFVALCEDETIYGLFKTMKVYSQIEEISTISKARRSKSISRSDKLSISRTSSPYDMSSKDSRISSEASSSMMAHTPTGSRTSLDKNKSMKKIISNSSRLSSDTNNTHKRSESILSEDTKQTWAAFNQGLSFDDGASLQEFDDLMRSGSTMKVSLTPDRLKSMEAYKQERDRGNRRPTPLFPSELDTSSSPPRANGRRPSLRHVHSITEDEEPLSSPASSPRTRQSITTPNPPPSLSGSRARSFSVASPSPSSSSSSSSRFRKYSKPSIPFAPSKPATPPPVPMAQPRRGLKGSDASPFPPKTRTVQRNRESLDLDDVMAGSDEDYDEVVKEPSKRSLPSVPTTPKRAAKVSSNTRDLMDFLDAGPPSTGPPSTVPRVSRAAKDMMDFLNEGPPEYMMGSTSSSFMDIEKPKSGRLQRMMSKLSMGGEKTRGTQGNDSIRRQPSTPNIHNKPSHPNLPALANRPVPPRPPPISPPASPHDHYDDSTVTRPKKPLVANTVIPKVEPIAADTPSVPVKTDTQEVASSQAPAAGHSTKKDEDATVASKANHSPANGTEKSPSPSTHSSEKSSPIKPTENPSSRASNIIRKAPPPIVPDAPPQTVVDDMQDMHRLMSRATTVDECRVILELFLAKSGVAGDKAVEMEVPYPSPSPSDTTDSVASDVALEQALVEYFLGSEVTPEGPPLRKKKHSSKRVKVVPAVDVAPPPLSSGAVTSVMEDVTPKHTPAVIEVSS</sequence>
<feature type="compositionally biased region" description="Low complexity" evidence="1">
    <location>
        <begin position="434"/>
        <end position="454"/>
    </location>
</feature>
<proteinExistence type="predicted"/>
<reference evidence="2" key="1">
    <citation type="submission" date="2023-06" db="EMBL/GenBank/DDBJ databases">
        <authorList>
            <consortium name="Lawrence Berkeley National Laboratory"/>
            <person name="Ahrendt S."/>
            <person name="Sahu N."/>
            <person name="Indic B."/>
            <person name="Wong-Bajracharya J."/>
            <person name="Merenyi Z."/>
            <person name="Ke H.-M."/>
            <person name="Monk M."/>
            <person name="Kocsube S."/>
            <person name="Drula E."/>
            <person name="Lipzen A."/>
            <person name="Balint B."/>
            <person name="Henrissat B."/>
            <person name="Andreopoulos B."/>
            <person name="Martin F.M."/>
            <person name="Harder C.B."/>
            <person name="Rigling D."/>
            <person name="Ford K.L."/>
            <person name="Foster G.D."/>
            <person name="Pangilinan J."/>
            <person name="Papanicolaou A."/>
            <person name="Barry K."/>
            <person name="LaButti K."/>
            <person name="Viragh M."/>
            <person name="Koriabine M."/>
            <person name="Yan M."/>
            <person name="Riley R."/>
            <person name="Champramary S."/>
            <person name="Plett K.L."/>
            <person name="Tsai I.J."/>
            <person name="Slot J."/>
            <person name="Sipos G."/>
            <person name="Plett J."/>
            <person name="Nagy L.G."/>
            <person name="Grigoriev I.V."/>
        </authorList>
    </citation>
    <scope>NUCLEOTIDE SEQUENCE</scope>
    <source>
        <strain evidence="2">CCBAS 213</strain>
    </source>
</reference>
<accession>A0AA39NA08</accession>
<feature type="region of interest" description="Disordered" evidence="1">
    <location>
        <begin position="870"/>
        <end position="892"/>
    </location>
</feature>
<dbReference type="GeneID" id="85355994"/>
<feature type="compositionally biased region" description="Basic residues" evidence="1">
    <location>
        <begin position="390"/>
        <end position="400"/>
    </location>
</feature>
<feature type="compositionally biased region" description="Low complexity" evidence="1">
    <location>
        <begin position="461"/>
        <end position="470"/>
    </location>
</feature>
<feature type="compositionally biased region" description="Polar residues" evidence="1">
    <location>
        <begin position="411"/>
        <end position="424"/>
    </location>
</feature>
<keyword evidence="3" id="KW-1185">Reference proteome</keyword>
<feature type="compositionally biased region" description="Low complexity" evidence="1">
    <location>
        <begin position="749"/>
        <end position="758"/>
    </location>
</feature>
<feature type="region of interest" description="Disordered" evidence="1">
    <location>
        <begin position="237"/>
        <end position="310"/>
    </location>
</feature>
<protein>
    <submittedName>
        <fullName evidence="2">Uncharacterized protein</fullName>
    </submittedName>
</protein>
<gene>
    <name evidence="2" type="ORF">EV420DRAFT_1527044</name>
</gene>
<feature type="region of interest" description="Disordered" evidence="1">
    <location>
        <begin position="584"/>
        <end position="796"/>
    </location>
</feature>
<dbReference type="GO" id="GO:0046982">
    <property type="term" value="F:protein heterodimerization activity"/>
    <property type="evidence" value="ECO:0007669"/>
    <property type="project" value="InterPro"/>
</dbReference>
<feature type="compositionally biased region" description="Basic residues" evidence="1">
    <location>
        <begin position="879"/>
        <end position="890"/>
    </location>
</feature>
<dbReference type="InterPro" id="IPR009072">
    <property type="entry name" value="Histone-fold"/>
</dbReference>
<feature type="compositionally biased region" description="Acidic residues" evidence="1">
    <location>
        <begin position="509"/>
        <end position="522"/>
    </location>
</feature>
<dbReference type="RefSeq" id="XP_060333501.1">
    <property type="nucleotide sequence ID" value="XM_060472446.1"/>
</dbReference>
<organism evidence="2 3">
    <name type="scientific">Armillaria tabescens</name>
    <name type="common">Ringless honey mushroom</name>
    <name type="synonym">Agaricus tabescens</name>
    <dbReference type="NCBI Taxonomy" id="1929756"/>
    <lineage>
        <taxon>Eukaryota</taxon>
        <taxon>Fungi</taxon>
        <taxon>Dikarya</taxon>
        <taxon>Basidiomycota</taxon>
        <taxon>Agaricomycotina</taxon>
        <taxon>Agaricomycetes</taxon>
        <taxon>Agaricomycetidae</taxon>
        <taxon>Agaricales</taxon>
        <taxon>Marasmiineae</taxon>
        <taxon>Physalacriaceae</taxon>
        <taxon>Desarmillaria</taxon>
    </lineage>
</organism>
<feature type="compositionally biased region" description="Pro residues" evidence="1">
    <location>
        <begin position="783"/>
        <end position="792"/>
    </location>
</feature>
<dbReference type="Gene3D" id="1.10.20.10">
    <property type="entry name" value="Histone, subunit A"/>
    <property type="match status" value="1"/>
</dbReference>
<dbReference type="SUPFAM" id="SSF47113">
    <property type="entry name" value="Histone-fold"/>
    <property type="match status" value="1"/>
</dbReference>
<feature type="compositionally biased region" description="Polar residues" evidence="1">
    <location>
        <begin position="627"/>
        <end position="645"/>
    </location>
</feature>
<evidence type="ECO:0000313" key="2">
    <source>
        <dbReference type="EMBL" id="KAK0461763.1"/>
    </source>
</evidence>